<dbReference type="AlphaFoldDB" id="A0A318HSW9"/>
<feature type="domain" description="DUF8202" evidence="2">
    <location>
        <begin position="176"/>
        <end position="338"/>
    </location>
</feature>
<protein>
    <submittedName>
        <fullName evidence="3">Putative secreted protein (Por secretion system target)</fullName>
    </submittedName>
</protein>
<reference evidence="3 4" key="1">
    <citation type="submission" date="2018-05" db="EMBL/GenBank/DDBJ databases">
        <title>Genomic Encyclopedia of Type Strains, Phase I: the one thousand microbial genomes (KMG-I) project.</title>
        <authorList>
            <person name="Kyrpides N."/>
        </authorList>
    </citation>
    <scope>NUCLEOTIDE SEQUENCE [LARGE SCALE GENOMIC DNA]</scope>
    <source>
        <strain evidence="3 4">DSM 15611</strain>
    </source>
</reference>
<evidence type="ECO:0000259" key="2">
    <source>
        <dbReference type="Pfam" id="PF26628"/>
    </source>
</evidence>
<dbReference type="InterPro" id="IPR058515">
    <property type="entry name" value="DUF8202"/>
</dbReference>
<proteinExistence type="predicted"/>
<name>A0A318HSW9_9BACT</name>
<sequence length="607" mass="66150">MTMKQSTLHLTSILVSLLCAVSITTSRAQAQTQAQVQPKPECQAPGGVAGFVKWANGNDNTPVRLTGAGGLTFIGVGNIQKAGEQLLWNVSTQAGKTERVQTTARTANLANGTFMNYTGRDTLPQLRLYAYSTSSASGTRGTLNVGGMTKERLPIKSLKNGMEEYVVYARALTAAERMRVESALALRHGITLAHSYLNSKGETIRNYYRLKAYNHRVAGIIGDATSKLYRTTGESSENEAVVKVSASSINEGASLLWGDNAKQLSFTADKGNGKWMQRCWAATTTGQPAEHLTLTFDTRSIHQLQPLGKDEYYYLAVDNSGTGKFPVGQIRYYKAQDSHADSIVFAGIATDAGESIFTLRVAKDFFATVEIARPHCSTAQKGQLKVLFAGGTAPYNVTISLDGKACYSQSTSDSLITVSDLQQGKYTIAAKDHTGKTLLNEIMVSNADMADVPELQDVRFARGASRDYHLDTKGDYTCRWKSPKGRYLSGESVTLDEDGAYILELTNAEGCSTTRTLNVSTMAKDGFARYDVSPNPTTDGNVDVRVEMSESLPLEFRLYSPDGTLLQKETRTADTYHATRCHLPMNGTYVLEMSCGESRQSVKLIRK</sequence>
<feature type="chain" id="PRO_5016329452" evidence="1">
    <location>
        <begin position="31"/>
        <end position="607"/>
    </location>
</feature>
<keyword evidence="4" id="KW-1185">Reference proteome</keyword>
<organism evidence="3 4">
    <name type="scientific">Hoylesella shahii DSM 15611 = JCM 12083</name>
    <dbReference type="NCBI Taxonomy" id="1122991"/>
    <lineage>
        <taxon>Bacteria</taxon>
        <taxon>Pseudomonadati</taxon>
        <taxon>Bacteroidota</taxon>
        <taxon>Bacteroidia</taxon>
        <taxon>Bacteroidales</taxon>
        <taxon>Prevotellaceae</taxon>
        <taxon>Hoylesella</taxon>
    </lineage>
</organism>
<dbReference type="EMBL" id="QJJX01000018">
    <property type="protein sequence ID" value="PXX21538.1"/>
    <property type="molecule type" value="Genomic_DNA"/>
</dbReference>
<evidence type="ECO:0000313" key="4">
    <source>
        <dbReference type="Proteomes" id="UP000248314"/>
    </source>
</evidence>
<feature type="signal peptide" evidence="1">
    <location>
        <begin position="1"/>
        <end position="30"/>
    </location>
</feature>
<dbReference type="Pfam" id="PF26628">
    <property type="entry name" value="DUF8202"/>
    <property type="match status" value="1"/>
</dbReference>
<dbReference type="Proteomes" id="UP000248314">
    <property type="component" value="Unassembled WGS sequence"/>
</dbReference>
<comment type="caution">
    <text evidence="3">The sequence shown here is derived from an EMBL/GenBank/DDBJ whole genome shotgun (WGS) entry which is preliminary data.</text>
</comment>
<gene>
    <name evidence="3" type="ORF">EJ73_01681</name>
</gene>
<accession>A0A318HSW9</accession>
<evidence type="ECO:0000256" key="1">
    <source>
        <dbReference type="SAM" id="SignalP"/>
    </source>
</evidence>
<dbReference type="STRING" id="1122991.GCA_000613445_01814"/>
<keyword evidence="1" id="KW-0732">Signal</keyword>
<evidence type="ECO:0000313" key="3">
    <source>
        <dbReference type="EMBL" id="PXX21538.1"/>
    </source>
</evidence>